<dbReference type="GO" id="GO:0005886">
    <property type="term" value="C:plasma membrane"/>
    <property type="evidence" value="ECO:0007669"/>
    <property type="project" value="UniProtKB-SubCell"/>
</dbReference>
<gene>
    <name evidence="8" type="ORF">G3574_17960</name>
</gene>
<evidence type="ECO:0000256" key="5">
    <source>
        <dbReference type="ARBA" id="ARBA00023136"/>
    </source>
</evidence>
<evidence type="ECO:0000256" key="3">
    <source>
        <dbReference type="ARBA" id="ARBA00022692"/>
    </source>
</evidence>
<evidence type="ECO:0000256" key="2">
    <source>
        <dbReference type="ARBA" id="ARBA00022475"/>
    </source>
</evidence>
<dbReference type="Pfam" id="PF17200">
    <property type="entry name" value="sCache_2"/>
    <property type="match status" value="1"/>
</dbReference>
<dbReference type="AlphaFoldDB" id="A0A6B3SQQ1"/>
<keyword evidence="6" id="KW-0732">Signal</keyword>
<keyword evidence="9" id="KW-1185">Reference proteome</keyword>
<feature type="chain" id="PRO_5025641833" description="Single Cache domain-containing protein" evidence="6">
    <location>
        <begin position="20"/>
        <end position="149"/>
    </location>
</feature>
<accession>A0A6B3SQQ1</accession>
<evidence type="ECO:0000256" key="4">
    <source>
        <dbReference type="ARBA" id="ARBA00022989"/>
    </source>
</evidence>
<comment type="subcellular location">
    <subcellularLocation>
        <location evidence="1">Cell membrane</location>
        <topology evidence="1">Multi-pass membrane protein</topology>
    </subcellularLocation>
</comment>
<proteinExistence type="predicted"/>
<comment type="caution">
    <text evidence="8">The sequence shown here is derived from an EMBL/GenBank/DDBJ whole genome shotgun (WGS) entry which is preliminary data.</text>
</comment>
<dbReference type="Gene3D" id="3.30.450.20">
    <property type="entry name" value="PAS domain"/>
    <property type="match status" value="1"/>
</dbReference>
<feature type="signal peptide" evidence="6">
    <location>
        <begin position="1"/>
        <end position="19"/>
    </location>
</feature>
<dbReference type="Proteomes" id="UP000482155">
    <property type="component" value="Unassembled WGS sequence"/>
</dbReference>
<evidence type="ECO:0000313" key="8">
    <source>
        <dbReference type="EMBL" id="NEX62971.1"/>
    </source>
</evidence>
<evidence type="ECO:0000256" key="6">
    <source>
        <dbReference type="SAM" id="SignalP"/>
    </source>
</evidence>
<protein>
    <recommendedName>
        <fullName evidence="7">Single Cache domain-containing protein</fullName>
    </recommendedName>
</protein>
<keyword evidence="3" id="KW-0812">Transmembrane</keyword>
<reference evidence="8 9" key="1">
    <citation type="submission" date="2020-02" db="EMBL/GenBank/DDBJ databases">
        <authorList>
            <person name="Kim M.K."/>
        </authorList>
    </citation>
    <scope>NUCLEOTIDE SEQUENCE [LARGE SCALE GENOMIC DNA]</scope>
    <source>
        <strain evidence="8 9">17J57-3</strain>
    </source>
</reference>
<feature type="domain" description="Single Cache" evidence="7">
    <location>
        <begin position="20"/>
        <end position="100"/>
    </location>
</feature>
<name>A0A6B3SQQ1_9BURK</name>
<evidence type="ECO:0000259" key="7">
    <source>
        <dbReference type="SMART" id="SM01049"/>
    </source>
</evidence>
<dbReference type="InterPro" id="IPR033480">
    <property type="entry name" value="sCache_2"/>
</dbReference>
<evidence type="ECO:0000313" key="9">
    <source>
        <dbReference type="Proteomes" id="UP000482155"/>
    </source>
</evidence>
<keyword evidence="5" id="KW-0472">Membrane</keyword>
<dbReference type="EMBL" id="JAAIVB010000064">
    <property type="protein sequence ID" value="NEX62971.1"/>
    <property type="molecule type" value="Genomic_DNA"/>
</dbReference>
<organism evidence="8 9">
    <name type="scientific">Noviherbaspirillum galbum</name>
    <dbReference type="NCBI Taxonomy" id="2709383"/>
    <lineage>
        <taxon>Bacteria</taxon>
        <taxon>Pseudomonadati</taxon>
        <taxon>Pseudomonadota</taxon>
        <taxon>Betaproteobacteria</taxon>
        <taxon>Burkholderiales</taxon>
        <taxon>Oxalobacteraceae</taxon>
        <taxon>Noviherbaspirillum</taxon>
    </lineage>
</organism>
<sequence length="149" mass="16421">MNKSILAALFLLAGVNAHAQAPTDDDVVKLVKKAIAQAKQSGMEPACRQFADPTGGFIQGELYVYVHDLNGKMICHATNPKLNGKDMIDMHDVEGKKFNREMIELAKSKGNGWINYKFLNPATKTIMPKSSYVERMDGYIVGAGVYRAK</sequence>
<keyword evidence="2" id="KW-1003">Cell membrane</keyword>
<dbReference type="RefSeq" id="WP_163966210.1">
    <property type="nucleotide sequence ID" value="NZ_JAAIVB010000064.1"/>
</dbReference>
<evidence type="ECO:0000256" key="1">
    <source>
        <dbReference type="ARBA" id="ARBA00004651"/>
    </source>
</evidence>
<dbReference type="SMART" id="SM01049">
    <property type="entry name" value="Cache_2"/>
    <property type="match status" value="1"/>
</dbReference>
<keyword evidence="4" id="KW-1133">Transmembrane helix</keyword>